<reference evidence="2" key="2">
    <citation type="journal article" date="2023" name="Proc. Natl. Acad. Sci. U.S.A.">
        <title>A global phylogenomic analysis of the shiitake genus Lentinula.</title>
        <authorList>
            <person name="Sierra-Patev S."/>
            <person name="Min B."/>
            <person name="Naranjo-Ortiz M."/>
            <person name="Looney B."/>
            <person name="Konkel Z."/>
            <person name="Slot J.C."/>
            <person name="Sakamoto Y."/>
            <person name="Steenwyk J.L."/>
            <person name="Rokas A."/>
            <person name="Carro J."/>
            <person name="Camarero S."/>
            <person name="Ferreira P."/>
            <person name="Molpeceres G."/>
            <person name="Ruiz-Duenas F.J."/>
            <person name="Serrano A."/>
            <person name="Henrissat B."/>
            <person name="Drula E."/>
            <person name="Hughes K.W."/>
            <person name="Mata J.L."/>
            <person name="Ishikawa N.K."/>
            <person name="Vargas-Isla R."/>
            <person name="Ushijima S."/>
            <person name="Smith C.A."/>
            <person name="Donoghue J."/>
            <person name="Ahrendt S."/>
            <person name="Andreopoulos W."/>
            <person name="He G."/>
            <person name="LaButti K."/>
            <person name="Lipzen A."/>
            <person name="Ng V."/>
            <person name="Riley R."/>
            <person name="Sandor L."/>
            <person name="Barry K."/>
            <person name="Martinez A.T."/>
            <person name="Xiao Y."/>
            <person name="Gibbons J.G."/>
            <person name="Terashima K."/>
            <person name="Grigoriev I.V."/>
            <person name="Hibbett D."/>
        </authorList>
    </citation>
    <scope>NUCLEOTIDE SEQUENCE</scope>
    <source>
        <strain evidence="2">ET3784</strain>
    </source>
</reference>
<sequence>MSANVQNSIMLFGDSLTQGGWEPGMNGFGANLAHRYARKLDVINRGFSGYNTEWGIPVFEQFFATREQQKDLQIVRLLIIWFGANDSCLVQSPQHVPLAKFATNLKYLVNLVQSPESQYYSPNTRIILATPPPVNTYQRKANLDARDPPLLDYAQTVKDIAQEEEVGIIDIWTKMWDAAGHDEQSLSDYLYDGLHLNGAGYQLMYDAVLETIEKTYPELHPDRLEMVFPGWGMIDPNNVVASVQKREQRLV</sequence>
<reference evidence="2" key="1">
    <citation type="submission" date="2022-08" db="EMBL/GenBank/DDBJ databases">
        <authorList>
            <consortium name="DOE Joint Genome Institute"/>
            <person name="Min B."/>
            <person name="Sierra-Patev S."/>
            <person name="Naranjo-Ortiz M."/>
            <person name="Looney B."/>
            <person name="Konkel Z."/>
            <person name="Slot J.C."/>
            <person name="Sakamoto Y."/>
            <person name="Steenwyk J.L."/>
            <person name="Rokas A."/>
            <person name="Carro J."/>
            <person name="Camarero S."/>
            <person name="Ferreira P."/>
            <person name="Molpeceres G."/>
            <person name="Ruiz-duenas F.J."/>
            <person name="Serrano A."/>
            <person name="Henrissat B."/>
            <person name="Drula E."/>
            <person name="Hughes K.W."/>
            <person name="Mata J.L."/>
            <person name="Ishikawa N.K."/>
            <person name="Vargas-Isla R."/>
            <person name="Ushijima S."/>
            <person name="Smith C.A."/>
            <person name="Ahrendt S."/>
            <person name="Andreopoulos W."/>
            <person name="He G."/>
            <person name="LaButti K."/>
            <person name="Lipzen A."/>
            <person name="Ng V."/>
            <person name="Riley R."/>
            <person name="Sandor L."/>
            <person name="Barry K."/>
            <person name="Martinez A.T."/>
            <person name="Xiao Y."/>
            <person name="Gibbons J.G."/>
            <person name="Terashima K."/>
            <person name="Hibbett D.S."/>
            <person name="Grigoriev I.V."/>
        </authorList>
    </citation>
    <scope>NUCLEOTIDE SEQUENCE</scope>
    <source>
        <strain evidence="2">ET3784</strain>
    </source>
</reference>
<dbReference type="InterPro" id="IPR045136">
    <property type="entry name" value="Iah1-like"/>
</dbReference>
<dbReference type="Gene3D" id="3.40.50.1110">
    <property type="entry name" value="SGNH hydrolase"/>
    <property type="match status" value="1"/>
</dbReference>
<evidence type="ECO:0000313" key="2">
    <source>
        <dbReference type="EMBL" id="KAJ3733063.1"/>
    </source>
</evidence>
<protein>
    <submittedName>
        <fullName evidence="2">SGNH hydrolase-type esterase domain-containing protein</fullName>
    </submittedName>
</protein>
<dbReference type="GO" id="GO:0016298">
    <property type="term" value="F:lipase activity"/>
    <property type="evidence" value="ECO:0007669"/>
    <property type="project" value="InterPro"/>
</dbReference>
<dbReference type="AlphaFoldDB" id="A0AA38JKP9"/>
<dbReference type="Proteomes" id="UP001176059">
    <property type="component" value="Unassembled WGS sequence"/>
</dbReference>
<keyword evidence="3" id="KW-1185">Reference proteome</keyword>
<dbReference type="PANTHER" id="PTHR14209">
    <property type="entry name" value="ISOAMYL ACETATE-HYDROLYZING ESTERASE 1"/>
    <property type="match status" value="1"/>
</dbReference>
<dbReference type="PANTHER" id="PTHR14209:SF19">
    <property type="entry name" value="ISOAMYL ACETATE-HYDROLYZING ESTERASE 1 HOMOLOG"/>
    <property type="match status" value="1"/>
</dbReference>
<accession>A0AA38JKP9</accession>
<dbReference type="EMBL" id="JANVFO010000020">
    <property type="protein sequence ID" value="KAJ3733063.1"/>
    <property type="molecule type" value="Genomic_DNA"/>
</dbReference>
<dbReference type="Pfam" id="PF13472">
    <property type="entry name" value="Lipase_GDSL_2"/>
    <property type="match status" value="1"/>
</dbReference>
<dbReference type="InterPro" id="IPR008265">
    <property type="entry name" value="Lipase_GDSL_AS"/>
</dbReference>
<keyword evidence="2" id="KW-0378">Hydrolase</keyword>
<comment type="caution">
    <text evidence="2">The sequence shown here is derived from an EMBL/GenBank/DDBJ whole genome shotgun (WGS) entry which is preliminary data.</text>
</comment>
<evidence type="ECO:0000259" key="1">
    <source>
        <dbReference type="Pfam" id="PF13472"/>
    </source>
</evidence>
<feature type="domain" description="SGNH hydrolase-type esterase" evidence="1">
    <location>
        <begin position="11"/>
        <end position="203"/>
    </location>
</feature>
<evidence type="ECO:0000313" key="3">
    <source>
        <dbReference type="Proteomes" id="UP001176059"/>
    </source>
</evidence>
<dbReference type="InterPro" id="IPR036514">
    <property type="entry name" value="SGNH_hydro_sf"/>
</dbReference>
<dbReference type="SUPFAM" id="SSF52266">
    <property type="entry name" value="SGNH hydrolase"/>
    <property type="match status" value="1"/>
</dbReference>
<name>A0AA38JKP9_9AGAR</name>
<organism evidence="2 3">
    <name type="scientific">Lentinula guzmanii</name>
    <dbReference type="NCBI Taxonomy" id="2804957"/>
    <lineage>
        <taxon>Eukaryota</taxon>
        <taxon>Fungi</taxon>
        <taxon>Dikarya</taxon>
        <taxon>Basidiomycota</taxon>
        <taxon>Agaricomycotina</taxon>
        <taxon>Agaricomycetes</taxon>
        <taxon>Agaricomycetidae</taxon>
        <taxon>Agaricales</taxon>
        <taxon>Marasmiineae</taxon>
        <taxon>Omphalotaceae</taxon>
        <taxon>Lentinula</taxon>
    </lineage>
</organism>
<gene>
    <name evidence="2" type="ORF">DFJ43DRAFT_1070905</name>
</gene>
<dbReference type="CDD" id="cd01838">
    <property type="entry name" value="Isoamyl_acetate_hydrolase_like"/>
    <property type="match status" value="1"/>
</dbReference>
<proteinExistence type="predicted"/>
<dbReference type="PROSITE" id="PS01098">
    <property type="entry name" value="LIPASE_GDSL_SER"/>
    <property type="match status" value="1"/>
</dbReference>
<dbReference type="GO" id="GO:0006629">
    <property type="term" value="P:lipid metabolic process"/>
    <property type="evidence" value="ECO:0007669"/>
    <property type="project" value="InterPro"/>
</dbReference>
<dbReference type="InterPro" id="IPR013830">
    <property type="entry name" value="SGNH_hydro"/>
</dbReference>